<protein>
    <recommendedName>
        <fullName evidence="3">Auto-transporter adhesin head GIN domain-containing protein</fullName>
    </recommendedName>
</protein>
<name>A0ABR7X981_9SPHI</name>
<organism evidence="1 2">
    <name type="scientific">Mucilaginibacter rigui</name>
    <dbReference type="NCBI Taxonomy" id="534635"/>
    <lineage>
        <taxon>Bacteria</taxon>
        <taxon>Pseudomonadati</taxon>
        <taxon>Bacteroidota</taxon>
        <taxon>Sphingobacteriia</taxon>
        <taxon>Sphingobacteriales</taxon>
        <taxon>Sphingobacteriaceae</taxon>
        <taxon>Mucilaginibacter</taxon>
    </lineage>
</organism>
<evidence type="ECO:0000313" key="1">
    <source>
        <dbReference type="EMBL" id="MBD1387139.1"/>
    </source>
</evidence>
<evidence type="ECO:0000313" key="2">
    <source>
        <dbReference type="Proteomes" id="UP000618754"/>
    </source>
</evidence>
<dbReference type="Proteomes" id="UP000618754">
    <property type="component" value="Unassembled WGS sequence"/>
</dbReference>
<comment type="caution">
    <text evidence="1">The sequence shown here is derived from an EMBL/GenBank/DDBJ whole genome shotgun (WGS) entry which is preliminary data.</text>
</comment>
<accession>A0ABR7X981</accession>
<reference evidence="1 2" key="1">
    <citation type="submission" date="2020-09" db="EMBL/GenBank/DDBJ databases">
        <title>Novel species of Mucilaginibacter isolated from a glacier on the Tibetan Plateau.</title>
        <authorList>
            <person name="Liu Q."/>
            <person name="Xin Y.-H."/>
        </authorList>
    </citation>
    <scope>NUCLEOTIDE SEQUENCE [LARGE SCALE GENOMIC DNA]</scope>
    <source>
        <strain evidence="1 2">CGMCC 1.13878</strain>
    </source>
</reference>
<gene>
    <name evidence="1" type="ORF">IDJ75_17765</name>
</gene>
<sequence length="70" mass="7599">MRSADDDGAVEIDYLDDSKDAGYSSTTNLQIQGADARLKTTVVEKGITKTILNKAYSNVIHAKLETPGKR</sequence>
<dbReference type="EMBL" id="JACWMW010000004">
    <property type="protein sequence ID" value="MBD1387139.1"/>
    <property type="molecule type" value="Genomic_DNA"/>
</dbReference>
<proteinExistence type="predicted"/>
<evidence type="ECO:0008006" key="3">
    <source>
        <dbReference type="Google" id="ProtNLM"/>
    </source>
</evidence>
<keyword evidence="2" id="KW-1185">Reference proteome</keyword>
<dbReference type="RefSeq" id="WP_191176981.1">
    <property type="nucleotide sequence ID" value="NZ_JACWMW010000004.1"/>
</dbReference>